<evidence type="ECO:0000256" key="11">
    <source>
        <dbReference type="SAM" id="Phobius"/>
    </source>
</evidence>
<reference evidence="14 15" key="1">
    <citation type="journal article" date="2022" name="Gigascience">
        <title>A chromosome-level genome assembly and annotation of the desert horned lizard, Phrynosoma platyrhinos, provides insight into chromosomal rearrangements among reptiles.</title>
        <authorList>
            <person name="Koochekian N."/>
            <person name="Ascanio A."/>
            <person name="Farleigh K."/>
            <person name="Card D.C."/>
            <person name="Schield D.R."/>
            <person name="Castoe T.A."/>
            <person name="Jezkova T."/>
        </authorList>
    </citation>
    <scope>NUCLEOTIDE SEQUENCE [LARGE SCALE GENOMIC DNA]</scope>
    <source>
        <strain evidence="14">NK-2021</strain>
    </source>
</reference>
<evidence type="ECO:0000313" key="14">
    <source>
        <dbReference type="EMBL" id="KAH0625816.1"/>
    </source>
</evidence>
<feature type="domain" description="Ig-like" evidence="13">
    <location>
        <begin position="375"/>
        <end position="453"/>
    </location>
</feature>
<evidence type="ECO:0000256" key="5">
    <source>
        <dbReference type="ARBA" id="ARBA00022889"/>
    </source>
</evidence>
<evidence type="ECO:0000313" key="15">
    <source>
        <dbReference type="Proteomes" id="UP000826234"/>
    </source>
</evidence>
<gene>
    <name evidence="14" type="ORF">JD844_034099</name>
</gene>
<keyword evidence="6 11" id="KW-1133">Transmembrane helix</keyword>
<dbReference type="Pfam" id="PF09085">
    <property type="entry name" value="Adhes-Ig_like"/>
    <property type="match status" value="1"/>
</dbReference>
<dbReference type="Pfam" id="PF13927">
    <property type="entry name" value="Ig_3"/>
    <property type="match status" value="1"/>
</dbReference>
<dbReference type="PROSITE" id="PS50835">
    <property type="entry name" value="IG_LIKE"/>
    <property type="match status" value="3"/>
</dbReference>
<keyword evidence="2 11" id="KW-0812">Transmembrane</keyword>
<dbReference type="PANTHER" id="PTHR14162:SF1">
    <property type="entry name" value="MUCOSAL ADDRESSIN CELL ADHESION MOLECULE 1"/>
    <property type="match status" value="1"/>
</dbReference>
<evidence type="ECO:0000256" key="2">
    <source>
        <dbReference type="ARBA" id="ARBA00022692"/>
    </source>
</evidence>
<comment type="subcellular location">
    <subcellularLocation>
        <location evidence="1">Membrane</location>
        <topology evidence="1">Single-pass type I membrane protein</topology>
    </subcellularLocation>
</comment>
<proteinExistence type="predicted"/>
<keyword evidence="7 11" id="KW-0472">Membrane</keyword>
<feature type="domain" description="Ig-like" evidence="13">
    <location>
        <begin position="22"/>
        <end position="89"/>
    </location>
</feature>
<feature type="chain" id="PRO_5046263557" description="Ig-like domain-containing protein" evidence="12">
    <location>
        <begin position="19"/>
        <end position="516"/>
    </location>
</feature>
<dbReference type="InterPro" id="IPR007110">
    <property type="entry name" value="Ig-like_dom"/>
</dbReference>
<evidence type="ECO:0000256" key="9">
    <source>
        <dbReference type="ARBA" id="ARBA00023180"/>
    </source>
</evidence>
<evidence type="ECO:0000259" key="13">
    <source>
        <dbReference type="PROSITE" id="PS50835"/>
    </source>
</evidence>
<dbReference type="PANTHER" id="PTHR14162">
    <property type="entry name" value="MUCOSAL ADDRESSIN CELL ADHESION MOLECULE-1"/>
    <property type="match status" value="1"/>
</dbReference>
<organism evidence="14 15">
    <name type="scientific">Phrynosoma platyrhinos</name>
    <name type="common">Desert horned lizard</name>
    <dbReference type="NCBI Taxonomy" id="52577"/>
    <lineage>
        <taxon>Eukaryota</taxon>
        <taxon>Metazoa</taxon>
        <taxon>Chordata</taxon>
        <taxon>Craniata</taxon>
        <taxon>Vertebrata</taxon>
        <taxon>Euteleostomi</taxon>
        <taxon>Lepidosauria</taxon>
        <taxon>Squamata</taxon>
        <taxon>Bifurcata</taxon>
        <taxon>Unidentata</taxon>
        <taxon>Episquamata</taxon>
        <taxon>Toxicofera</taxon>
        <taxon>Iguania</taxon>
        <taxon>Phrynosomatidae</taxon>
        <taxon>Phrynosomatinae</taxon>
        <taxon>Phrynosoma</taxon>
    </lineage>
</organism>
<dbReference type="PRINTS" id="PR01472">
    <property type="entry name" value="ICAMVCAM1"/>
</dbReference>
<evidence type="ECO:0000256" key="6">
    <source>
        <dbReference type="ARBA" id="ARBA00022989"/>
    </source>
</evidence>
<dbReference type="Gene3D" id="2.60.40.10">
    <property type="entry name" value="Immunoglobulins"/>
    <property type="match status" value="3"/>
</dbReference>
<feature type="domain" description="Ig-like" evidence="13">
    <location>
        <begin position="109"/>
        <end position="202"/>
    </location>
</feature>
<comment type="caution">
    <text evidence="14">The sequence shown here is derived from an EMBL/GenBank/DDBJ whole genome shotgun (WGS) entry which is preliminary data.</text>
</comment>
<keyword evidence="4" id="KW-0677">Repeat</keyword>
<dbReference type="InterPro" id="IPR003598">
    <property type="entry name" value="Ig_sub2"/>
</dbReference>
<dbReference type="SUPFAM" id="SSF48726">
    <property type="entry name" value="Immunoglobulin"/>
    <property type="match status" value="3"/>
</dbReference>
<feature type="signal peptide" evidence="12">
    <location>
        <begin position="1"/>
        <end position="18"/>
    </location>
</feature>
<dbReference type="InterPro" id="IPR037413">
    <property type="entry name" value="MADCAM1"/>
</dbReference>
<evidence type="ECO:0000256" key="7">
    <source>
        <dbReference type="ARBA" id="ARBA00023136"/>
    </source>
</evidence>
<evidence type="ECO:0000256" key="4">
    <source>
        <dbReference type="ARBA" id="ARBA00022737"/>
    </source>
</evidence>
<name>A0ABQ7T812_PHRPL</name>
<dbReference type="InterPro" id="IPR003599">
    <property type="entry name" value="Ig_sub"/>
</dbReference>
<dbReference type="InterPro" id="IPR036179">
    <property type="entry name" value="Ig-like_dom_sf"/>
</dbReference>
<dbReference type="SMART" id="SM00409">
    <property type="entry name" value="IG"/>
    <property type="match status" value="3"/>
</dbReference>
<accession>A0ABQ7T812</accession>
<evidence type="ECO:0000256" key="10">
    <source>
        <dbReference type="ARBA" id="ARBA00023319"/>
    </source>
</evidence>
<dbReference type="InterPro" id="IPR015169">
    <property type="entry name" value="Adhes-Ig-like"/>
</dbReference>
<protein>
    <recommendedName>
        <fullName evidence="13">Ig-like domain-containing protein</fullName>
    </recommendedName>
</protein>
<dbReference type="Proteomes" id="UP000826234">
    <property type="component" value="Unassembled WGS sequence"/>
</dbReference>
<keyword evidence="10" id="KW-0393">Immunoglobulin domain</keyword>
<keyword evidence="5" id="KW-0130">Cell adhesion</keyword>
<keyword evidence="3 12" id="KW-0732">Signal</keyword>
<evidence type="ECO:0000256" key="8">
    <source>
        <dbReference type="ARBA" id="ARBA00023157"/>
    </source>
</evidence>
<keyword evidence="9" id="KW-0325">Glycoprotein</keyword>
<keyword evidence="15" id="KW-1185">Reference proteome</keyword>
<dbReference type="InterPro" id="IPR003987">
    <property type="entry name" value="ICAM_VCAM_N"/>
</dbReference>
<evidence type="ECO:0000256" key="1">
    <source>
        <dbReference type="ARBA" id="ARBA00004479"/>
    </source>
</evidence>
<dbReference type="EMBL" id="JAIPUX010000953">
    <property type="protein sequence ID" value="KAH0625816.1"/>
    <property type="molecule type" value="Genomic_DNA"/>
</dbReference>
<dbReference type="InterPro" id="IPR013783">
    <property type="entry name" value="Ig-like_fold"/>
</dbReference>
<dbReference type="SMART" id="SM00408">
    <property type="entry name" value="IGc2"/>
    <property type="match status" value="1"/>
</dbReference>
<evidence type="ECO:0000256" key="12">
    <source>
        <dbReference type="SAM" id="SignalP"/>
    </source>
</evidence>
<evidence type="ECO:0000256" key="3">
    <source>
        <dbReference type="ARBA" id="ARBA00022729"/>
    </source>
</evidence>
<feature type="transmembrane region" description="Helical" evidence="11">
    <location>
        <begin position="468"/>
        <end position="487"/>
    </location>
</feature>
<sequence length="516" mass="56288">MALISFGILLSFVWCNCGLPMPTLIIHPEKPLVERGKSIQLNCSMDCPGGKVQWEGLDIELGNIVSNHTYSILTVTKATINMEGMKFCTGQCKRRPYQNKVALQVYSFPDTLQLESQPQIITAGQPARLFCSMTHVYPPGALTLSWFQGAEKLDAAEEDEEEMEDSQEQLFLYRSILEVPATVEGMAYKCRATLEVEEKTFSREKVANVSLQATQGVPTMTEETTFTLKTVRTSPMGPSVPSTTADGISFVAATSGLPPLHFTKPHTTAAPAVVSTAFPSLESVAKTNLVVVNRTLSHTETPLAETWRRSLEPETRANSTSTLLHVTAASAELGVSLTDRQFTISPASTDNSPLPTVATEKSHSFTTTEQDLCHPVIKLIPPQGTTGGTLRISCHVVKCSDSIEIQWVETPASQIQYQLEEAEGQSTLIVESVSLEHQGVYQCVTRTNQPRMASVRVVLSDDKFSTDALITIGTAGSLLGLVITGYMSRRLWRQRGGYKCTAPSLSMLFGTHSGHP</sequence>
<keyword evidence="8" id="KW-1015">Disulfide bond</keyword>